<dbReference type="PIRSF" id="PIRSF019422">
    <property type="entry name" value="MltA"/>
    <property type="match status" value="1"/>
</dbReference>
<dbReference type="PANTHER" id="PTHR30124">
    <property type="entry name" value="MEMBRANE-BOUND LYTIC MUREIN TRANSGLYCOSYLASE A"/>
    <property type="match status" value="1"/>
</dbReference>
<evidence type="ECO:0000313" key="6">
    <source>
        <dbReference type="Proteomes" id="UP000251647"/>
    </source>
</evidence>
<dbReference type="GO" id="GO:0009254">
    <property type="term" value="P:peptidoglycan turnover"/>
    <property type="evidence" value="ECO:0007669"/>
    <property type="project" value="UniProtKB-UniRule"/>
</dbReference>
<keyword evidence="2 4" id="KW-0456">Lyase</keyword>
<gene>
    <name evidence="5" type="primary">mltA</name>
    <name evidence="5" type="ORF">NCTC11647_02276</name>
</gene>
<dbReference type="InterPro" id="IPR026044">
    <property type="entry name" value="MltA"/>
</dbReference>
<dbReference type="PROSITE" id="PS51257">
    <property type="entry name" value="PROKAR_LIPOPROTEIN"/>
    <property type="match status" value="1"/>
</dbReference>
<dbReference type="InterPro" id="IPR005300">
    <property type="entry name" value="MltA_B"/>
</dbReference>
<dbReference type="PANTHER" id="PTHR30124:SF0">
    <property type="entry name" value="MEMBRANE-BOUND LYTIC MUREIN TRANSGLYCOSYLASE A"/>
    <property type="match status" value="1"/>
</dbReference>
<dbReference type="CDD" id="cd22785">
    <property type="entry name" value="DPBB_MltA-like"/>
    <property type="match status" value="1"/>
</dbReference>
<name>A0A2T3QI27_PHODM</name>
<dbReference type="GO" id="GO:0004553">
    <property type="term" value="F:hydrolase activity, hydrolyzing O-glycosyl compounds"/>
    <property type="evidence" value="ECO:0007669"/>
    <property type="project" value="InterPro"/>
</dbReference>
<protein>
    <recommendedName>
        <fullName evidence="4">Membrane-bound lytic murein transglycosylase A</fullName>
        <ecNumber evidence="4">4.2.2.n1</ecNumber>
    </recommendedName>
    <alternativeName>
        <fullName evidence="4">Murein hydrolase A</fullName>
    </alternativeName>
</protein>
<dbReference type="AlphaFoldDB" id="A0A2T3QI27"/>
<dbReference type="Pfam" id="PF06725">
    <property type="entry name" value="3D"/>
    <property type="match status" value="1"/>
</dbReference>
<dbReference type="GO" id="GO:0019867">
    <property type="term" value="C:outer membrane"/>
    <property type="evidence" value="ECO:0007669"/>
    <property type="project" value="InterPro"/>
</dbReference>
<evidence type="ECO:0000313" key="5">
    <source>
        <dbReference type="EMBL" id="SPY29119.1"/>
    </source>
</evidence>
<reference evidence="5 6" key="1">
    <citation type="submission" date="2018-06" db="EMBL/GenBank/DDBJ databases">
        <authorList>
            <consortium name="Pathogen Informatics"/>
            <person name="Doyle S."/>
        </authorList>
    </citation>
    <scope>NUCLEOTIDE SEQUENCE [LARGE SCALE GENOMIC DNA]</scope>
    <source>
        <strain evidence="5 6">NCTC11647</strain>
    </source>
</reference>
<proteinExistence type="predicted"/>
<dbReference type="EC" id="4.2.2.n1" evidence="4"/>
<dbReference type="Gene3D" id="2.40.40.10">
    <property type="entry name" value="RlpA-like domain"/>
    <property type="match status" value="1"/>
</dbReference>
<keyword evidence="3 4" id="KW-0961">Cell wall biogenesis/degradation</keyword>
<evidence type="ECO:0000256" key="3">
    <source>
        <dbReference type="ARBA" id="ARBA00023316"/>
    </source>
</evidence>
<evidence type="ECO:0000256" key="1">
    <source>
        <dbReference type="ARBA" id="ARBA00001420"/>
    </source>
</evidence>
<dbReference type="InterPro" id="IPR036908">
    <property type="entry name" value="RlpA-like_sf"/>
</dbReference>
<dbReference type="SUPFAM" id="SSF50685">
    <property type="entry name" value="Barwin-like endoglucanases"/>
    <property type="match status" value="1"/>
</dbReference>
<evidence type="ECO:0000256" key="4">
    <source>
        <dbReference type="PIRNR" id="PIRNR019422"/>
    </source>
</evidence>
<dbReference type="RefSeq" id="WP_080551705.1">
    <property type="nucleotide sequence ID" value="NZ_CP018297.1"/>
</dbReference>
<dbReference type="SMART" id="SM00925">
    <property type="entry name" value="MltA"/>
    <property type="match status" value="1"/>
</dbReference>
<organism evidence="5 6">
    <name type="scientific">Photobacterium damselae</name>
    <dbReference type="NCBI Taxonomy" id="38293"/>
    <lineage>
        <taxon>Bacteria</taxon>
        <taxon>Pseudomonadati</taxon>
        <taxon>Pseudomonadota</taxon>
        <taxon>Gammaproteobacteria</taxon>
        <taxon>Vibrionales</taxon>
        <taxon>Vibrionaceae</taxon>
        <taxon>Photobacterium</taxon>
    </lineage>
</organism>
<dbReference type="Gene3D" id="2.40.240.50">
    <property type="entry name" value="Barwin-like endoglucanases"/>
    <property type="match status" value="1"/>
</dbReference>
<dbReference type="Pfam" id="PF03562">
    <property type="entry name" value="MltA"/>
    <property type="match status" value="1"/>
</dbReference>
<dbReference type="InterPro" id="IPR010611">
    <property type="entry name" value="3D_dom"/>
</dbReference>
<dbReference type="GO" id="GO:0008933">
    <property type="term" value="F:peptidoglycan lytic transglycosylase activity"/>
    <property type="evidence" value="ECO:0007669"/>
    <property type="project" value="TreeGrafter"/>
</dbReference>
<dbReference type="Proteomes" id="UP000251647">
    <property type="component" value="Unassembled WGS sequence"/>
</dbReference>
<evidence type="ECO:0000256" key="2">
    <source>
        <dbReference type="ARBA" id="ARBA00023239"/>
    </source>
</evidence>
<dbReference type="GO" id="GO:0009253">
    <property type="term" value="P:peptidoglycan catabolic process"/>
    <property type="evidence" value="ECO:0007669"/>
    <property type="project" value="TreeGrafter"/>
</dbReference>
<dbReference type="GO" id="GO:0071555">
    <property type="term" value="P:cell wall organization"/>
    <property type="evidence" value="ECO:0007669"/>
    <property type="project" value="UniProtKB-KW"/>
</dbReference>
<sequence>MLRKATIAMIMLGLVGCSSAPEKQQQVSTSRPNEFGHQYTGNYFSRMLNRVSHVTSNKPSDYSNFADQADEVTVNSSSMDRKYGPLYRQLEKWIKTDGKVQDLTKYGIQAAQLGGSDDRGNVMFTGYYSPVLEIRHYPDAEYKYPVYAMPKCKGRCPSRAQIYAGALKGQGLELGYSKSMIDVFMMEVQGSGFVHYGDNDEMQYFGYAGKNGHRYVSIGKVLIDRGEVPRDKMSLKAIHDWAEKQSPAKLRELLEQNPSYVFFERRPSLDVKGSAGIPLLADSAVAGDRKYFPMGSVILAEVPKLNEAGHWTGKHQLQLFIVLDTGGAVKRNHFDIYHGRGEKAGIAAGHYKHFGRVWKLGLKGTATQDPWLMANGQLSD</sequence>
<dbReference type="OrthoDB" id="9783686at2"/>
<dbReference type="EMBL" id="UATL01000001">
    <property type="protein sequence ID" value="SPY29119.1"/>
    <property type="molecule type" value="Genomic_DNA"/>
</dbReference>
<dbReference type="NCBIfam" id="NF008366">
    <property type="entry name" value="PRK11162.1"/>
    <property type="match status" value="1"/>
</dbReference>
<comment type="function">
    <text evidence="4">Murein-degrading enzyme. May play a role in recycling of muropeptides during cell elongation and/or cell division.</text>
</comment>
<dbReference type="CDD" id="cd14668">
    <property type="entry name" value="mlta_B"/>
    <property type="match status" value="1"/>
</dbReference>
<accession>A0A2T3QI27</accession>
<comment type="catalytic activity">
    <reaction evidence="1 4">
        <text>Exolytic cleavage of the (1-&gt;4)-beta-glycosidic linkage between N-acetylmuramic acid (MurNAc) and N-acetylglucosamine (GlcNAc) residues in peptidoglycan, from either the reducing or the non-reducing ends of the peptidoglycan chains, with concomitant formation of a 1,6-anhydrobond in the MurNAc residue.</text>
        <dbReference type="EC" id="4.2.2.n1"/>
    </reaction>
</comment>